<proteinExistence type="predicted"/>
<comment type="caution">
    <text evidence="2">The sequence shown here is derived from an EMBL/GenBank/DDBJ whole genome shotgun (WGS) entry which is preliminary data.</text>
</comment>
<feature type="chain" id="PRO_5006445239" evidence="1">
    <location>
        <begin position="23"/>
        <end position="139"/>
    </location>
</feature>
<sequence>MLRLRPIFPALSLLVLAAPAHAQSGPAGFQSPSKNIACQYFDYDKQNVLRCDIAAIKTRPRRPADCDLDYGQAFEMNARGPAARICHGDTVMDKSLPVLAYDEVWQRGGFTCKSEPTGVTCFNTDRRGFSLARAKQEVF</sequence>
<gene>
    <name evidence="2" type="ORF">CQ13_00600</name>
</gene>
<dbReference type="OrthoDB" id="495539at2"/>
<dbReference type="AlphaFoldDB" id="A0A0R3NCX4"/>
<organism evidence="2 3">
    <name type="scientific">Bradyrhizobium retamae</name>
    <dbReference type="NCBI Taxonomy" id="1300035"/>
    <lineage>
        <taxon>Bacteria</taxon>
        <taxon>Pseudomonadati</taxon>
        <taxon>Pseudomonadota</taxon>
        <taxon>Alphaproteobacteria</taxon>
        <taxon>Hyphomicrobiales</taxon>
        <taxon>Nitrobacteraceae</taxon>
        <taxon>Bradyrhizobium</taxon>
    </lineage>
</organism>
<feature type="signal peptide" evidence="1">
    <location>
        <begin position="1"/>
        <end position="22"/>
    </location>
</feature>
<dbReference type="InterPro" id="IPR046576">
    <property type="entry name" value="DUF6636"/>
</dbReference>
<name>A0A0R3NCX4_9BRAD</name>
<evidence type="ECO:0000313" key="2">
    <source>
        <dbReference type="EMBL" id="KRR30200.1"/>
    </source>
</evidence>
<reference evidence="2 3" key="1">
    <citation type="submission" date="2014-03" db="EMBL/GenBank/DDBJ databases">
        <title>Bradyrhizobium valentinum sp. nov., isolated from effective nodules of Lupinus mariae-josephae, a lupine endemic of basic-lime soils in Eastern Spain.</title>
        <authorList>
            <person name="Duran D."/>
            <person name="Rey L."/>
            <person name="Navarro A."/>
            <person name="Busquets A."/>
            <person name="Imperial J."/>
            <person name="Ruiz-Argueso T."/>
        </authorList>
    </citation>
    <scope>NUCLEOTIDE SEQUENCE [LARGE SCALE GENOMIC DNA]</scope>
    <source>
        <strain evidence="2 3">Ro19</strain>
    </source>
</reference>
<evidence type="ECO:0000256" key="1">
    <source>
        <dbReference type="SAM" id="SignalP"/>
    </source>
</evidence>
<keyword evidence="3" id="KW-1185">Reference proteome</keyword>
<evidence type="ECO:0000313" key="3">
    <source>
        <dbReference type="Proteomes" id="UP000052023"/>
    </source>
</evidence>
<keyword evidence="1" id="KW-0732">Signal</keyword>
<accession>A0A0R3NCX4</accession>
<dbReference type="RefSeq" id="WP_057841088.1">
    <property type="nucleotide sequence ID" value="NZ_LLYA01000001.1"/>
</dbReference>
<dbReference type="Proteomes" id="UP000052023">
    <property type="component" value="Unassembled WGS sequence"/>
</dbReference>
<dbReference type="EMBL" id="LLYA01000001">
    <property type="protein sequence ID" value="KRR30200.1"/>
    <property type="molecule type" value="Genomic_DNA"/>
</dbReference>
<protein>
    <submittedName>
        <fullName evidence="2">Uncharacterized protein</fullName>
    </submittedName>
</protein>
<dbReference type="Pfam" id="PF20341">
    <property type="entry name" value="DUF6636"/>
    <property type="match status" value="1"/>
</dbReference>